<evidence type="ECO:0000259" key="2">
    <source>
        <dbReference type="Pfam" id="PF00174"/>
    </source>
</evidence>
<evidence type="ECO:0000313" key="4">
    <source>
        <dbReference type="Proteomes" id="UP000630353"/>
    </source>
</evidence>
<dbReference type="InterPro" id="IPR000572">
    <property type="entry name" value="OxRdtase_Mopterin-bd_dom"/>
</dbReference>
<dbReference type="Proteomes" id="UP000630353">
    <property type="component" value="Unassembled WGS sequence"/>
</dbReference>
<dbReference type="EMBL" id="BMZS01000002">
    <property type="protein sequence ID" value="GHD42008.1"/>
    <property type="molecule type" value="Genomic_DNA"/>
</dbReference>
<organism evidence="3 4">
    <name type="scientific">Thalassobaculum fulvum</name>
    <dbReference type="NCBI Taxonomy" id="1633335"/>
    <lineage>
        <taxon>Bacteria</taxon>
        <taxon>Pseudomonadati</taxon>
        <taxon>Pseudomonadota</taxon>
        <taxon>Alphaproteobacteria</taxon>
        <taxon>Rhodospirillales</taxon>
        <taxon>Thalassobaculaceae</taxon>
        <taxon>Thalassobaculum</taxon>
    </lineage>
</organism>
<evidence type="ECO:0000313" key="3">
    <source>
        <dbReference type="EMBL" id="GHD42008.1"/>
    </source>
</evidence>
<dbReference type="InterPro" id="IPR036374">
    <property type="entry name" value="OxRdtase_Mopterin-bd_sf"/>
</dbReference>
<keyword evidence="1" id="KW-0732">Signal</keyword>
<feature type="domain" description="Oxidoreductase molybdopterin-binding" evidence="2">
    <location>
        <begin position="70"/>
        <end position="148"/>
    </location>
</feature>
<feature type="chain" id="PRO_5037391537" evidence="1">
    <location>
        <begin position="28"/>
        <end position="173"/>
    </location>
</feature>
<protein>
    <submittedName>
        <fullName evidence="3">Oxidoreductase</fullName>
    </submittedName>
</protein>
<accession>A0A918XNW1</accession>
<dbReference type="AlphaFoldDB" id="A0A918XNW1"/>
<feature type="signal peptide" evidence="1">
    <location>
        <begin position="1"/>
        <end position="27"/>
    </location>
</feature>
<dbReference type="RefSeq" id="WP_189987506.1">
    <property type="nucleotide sequence ID" value="NZ_BMZS01000002.1"/>
</dbReference>
<proteinExistence type="predicted"/>
<sequence>MPKSLSPFALGARVLAMLFLFAGAAAADTLPKPAGSVMLEVTGAIANHNDGDKAAFDLAMLEGMGVTRIVTSTAWTEGTPAFEGVLLSKLIERVGATGKVAVTIALNDYKVEIPVSDFAKYPVILAYRMNGELLKIRDKGPLWIVYPQDGYPELKTKETQAKWVWQVKEIRFK</sequence>
<name>A0A918XNW1_9PROT</name>
<evidence type="ECO:0000256" key="1">
    <source>
        <dbReference type="SAM" id="SignalP"/>
    </source>
</evidence>
<keyword evidence="4" id="KW-1185">Reference proteome</keyword>
<comment type="caution">
    <text evidence="3">The sequence shown here is derived from an EMBL/GenBank/DDBJ whole genome shotgun (WGS) entry which is preliminary data.</text>
</comment>
<reference evidence="3" key="1">
    <citation type="journal article" date="2014" name="Int. J. Syst. Evol. Microbiol.">
        <title>Complete genome sequence of Corynebacterium casei LMG S-19264T (=DSM 44701T), isolated from a smear-ripened cheese.</title>
        <authorList>
            <consortium name="US DOE Joint Genome Institute (JGI-PGF)"/>
            <person name="Walter F."/>
            <person name="Albersmeier A."/>
            <person name="Kalinowski J."/>
            <person name="Ruckert C."/>
        </authorList>
    </citation>
    <scope>NUCLEOTIDE SEQUENCE</scope>
    <source>
        <strain evidence="3">KCTC 42651</strain>
    </source>
</reference>
<dbReference type="SUPFAM" id="SSF56524">
    <property type="entry name" value="Oxidoreductase molybdopterin-binding domain"/>
    <property type="match status" value="1"/>
</dbReference>
<dbReference type="Pfam" id="PF00174">
    <property type="entry name" value="Oxidored_molyb"/>
    <property type="match status" value="1"/>
</dbReference>
<gene>
    <name evidence="3" type="ORF">GCM10017083_06510</name>
</gene>
<dbReference type="Gene3D" id="3.90.420.10">
    <property type="entry name" value="Oxidoreductase, molybdopterin-binding domain"/>
    <property type="match status" value="1"/>
</dbReference>
<reference evidence="3" key="2">
    <citation type="submission" date="2020-09" db="EMBL/GenBank/DDBJ databases">
        <authorList>
            <person name="Sun Q."/>
            <person name="Kim S."/>
        </authorList>
    </citation>
    <scope>NUCLEOTIDE SEQUENCE</scope>
    <source>
        <strain evidence="3">KCTC 42651</strain>
    </source>
</reference>